<accession>A0ACA9KQ28</accession>
<name>A0ACA9KQ28_9GLOM</name>
<comment type="caution">
    <text evidence="1">The sequence shown here is derived from an EMBL/GenBank/DDBJ whole genome shotgun (WGS) entry which is preliminary data.</text>
</comment>
<sequence length="282" mass="32538">MDSRQSMLEVVRKDSMISTTEAFHKLVENDVKKFEYSSFTDIHRIGRGASANVFSATLENENYALKHVTDEEMLRVATRELQILHKVDHINVIKFYGISEEIDVGSITYEIPENKIPIDDSEEPPFLLNELWSEFRDSTNRGNEFQQISKKIKDLIEKYGKNLEAMFDELKNLPDDTNAQCLLGFFYFIGIGTNKQLDKSFKIFQQVADKNNSVGQFYLGECYRCGYGIKKDPKNAIYWHKSASEAKKQLSQLSPRNRGFFFKAKENDIQSDGNNKALNTEH</sequence>
<reference evidence="1" key="1">
    <citation type="submission" date="2021-06" db="EMBL/GenBank/DDBJ databases">
        <authorList>
            <person name="Kallberg Y."/>
            <person name="Tangrot J."/>
            <person name="Rosling A."/>
        </authorList>
    </citation>
    <scope>NUCLEOTIDE SEQUENCE</scope>
    <source>
        <strain evidence="1">IL203A</strain>
    </source>
</reference>
<protein>
    <submittedName>
        <fullName evidence="1">6924_t:CDS:1</fullName>
    </submittedName>
</protein>
<dbReference type="Proteomes" id="UP000789702">
    <property type="component" value="Unassembled WGS sequence"/>
</dbReference>
<organism evidence="1 2">
    <name type="scientific">Dentiscutata heterogama</name>
    <dbReference type="NCBI Taxonomy" id="1316150"/>
    <lineage>
        <taxon>Eukaryota</taxon>
        <taxon>Fungi</taxon>
        <taxon>Fungi incertae sedis</taxon>
        <taxon>Mucoromycota</taxon>
        <taxon>Glomeromycotina</taxon>
        <taxon>Glomeromycetes</taxon>
        <taxon>Diversisporales</taxon>
        <taxon>Gigasporaceae</taxon>
        <taxon>Dentiscutata</taxon>
    </lineage>
</organism>
<evidence type="ECO:0000313" key="2">
    <source>
        <dbReference type="Proteomes" id="UP000789702"/>
    </source>
</evidence>
<proteinExistence type="predicted"/>
<keyword evidence="2" id="KW-1185">Reference proteome</keyword>
<gene>
    <name evidence="1" type="ORF">DHETER_LOCUS2387</name>
</gene>
<evidence type="ECO:0000313" key="1">
    <source>
        <dbReference type="EMBL" id="CAG8486947.1"/>
    </source>
</evidence>
<dbReference type="EMBL" id="CAJVPU010001715">
    <property type="protein sequence ID" value="CAG8486947.1"/>
    <property type="molecule type" value="Genomic_DNA"/>
</dbReference>